<reference evidence="4" key="1">
    <citation type="submission" date="2025-08" db="UniProtKB">
        <authorList>
            <consortium name="RefSeq"/>
        </authorList>
    </citation>
    <scope>IDENTIFICATION</scope>
    <source>
        <strain evidence="4">14028-0561.14</strain>
        <tissue evidence="4">Whole fly</tissue>
    </source>
</reference>
<dbReference type="Proteomes" id="UP001652661">
    <property type="component" value="Chromosome X"/>
</dbReference>
<dbReference type="AlphaFoldDB" id="A0A6P4JH63"/>
<keyword evidence="2" id="KW-0732">Signal</keyword>
<dbReference type="GeneID" id="108083557"/>
<gene>
    <name evidence="4" type="primary">LOC108083557</name>
</gene>
<organism evidence="3 4">
    <name type="scientific">Drosophila kikkawai</name>
    <name type="common">Fruit fly</name>
    <dbReference type="NCBI Taxonomy" id="30033"/>
    <lineage>
        <taxon>Eukaryota</taxon>
        <taxon>Metazoa</taxon>
        <taxon>Ecdysozoa</taxon>
        <taxon>Arthropoda</taxon>
        <taxon>Hexapoda</taxon>
        <taxon>Insecta</taxon>
        <taxon>Pterygota</taxon>
        <taxon>Neoptera</taxon>
        <taxon>Endopterygota</taxon>
        <taxon>Diptera</taxon>
        <taxon>Brachycera</taxon>
        <taxon>Muscomorpha</taxon>
        <taxon>Ephydroidea</taxon>
        <taxon>Drosophilidae</taxon>
        <taxon>Drosophila</taxon>
        <taxon>Sophophora</taxon>
    </lineage>
</organism>
<keyword evidence="3" id="KW-1185">Reference proteome</keyword>
<sequence>MLLSELLLVGLVVSFANSYDRRVNYWDAFSSGKLLERLNALTDVNQSKVDKLPEIMQVSTATRAQAKTDKYLDEDVNGDADAVNEQVDSTSAESSHGLYSGEAYERNYEDFVKQYFDRDATGANIEDILELKEETRAEEPTTIKDHRCRRVNRKDGKLCEICLQLKNNEVSETCTYSHENQPEQYAYGSDTQYKRYRTDRQKRKEDNQKLNLVAPSSLCVRHKQEDRVCYECKDSKDHNIRRCYNVQARKANNKTSNKREHSRQRKP</sequence>
<feature type="chain" id="PRO_5027657079" evidence="2">
    <location>
        <begin position="19"/>
        <end position="267"/>
    </location>
</feature>
<evidence type="ECO:0000313" key="4">
    <source>
        <dbReference type="RefSeq" id="XP_017034901.1"/>
    </source>
</evidence>
<evidence type="ECO:0000256" key="2">
    <source>
        <dbReference type="SAM" id="SignalP"/>
    </source>
</evidence>
<feature type="region of interest" description="Disordered" evidence="1">
    <location>
        <begin position="247"/>
        <end position="267"/>
    </location>
</feature>
<dbReference type="OrthoDB" id="1734063at2759"/>
<evidence type="ECO:0000256" key="1">
    <source>
        <dbReference type="SAM" id="MobiDB-lite"/>
    </source>
</evidence>
<feature type="signal peptide" evidence="2">
    <location>
        <begin position="1"/>
        <end position="18"/>
    </location>
</feature>
<protein>
    <submittedName>
        <fullName evidence="4">Uncharacterized protein</fullName>
    </submittedName>
</protein>
<proteinExistence type="predicted"/>
<name>A0A6P4JH63_DROKI</name>
<dbReference type="OMA" id="TCSYSHE"/>
<evidence type="ECO:0000313" key="3">
    <source>
        <dbReference type="Proteomes" id="UP001652661"/>
    </source>
</evidence>
<accession>A0A6P4JH63</accession>
<dbReference type="RefSeq" id="XP_017034901.1">
    <property type="nucleotide sequence ID" value="XM_017179412.3"/>
</dbReference>